<proteinExistence type="predicted"/>
<dbReference type="OrthoDB" id="5868199at2759"/>
<feature type="domain" description="ShKT" evidence="5">
    <location>
        <begin position="197"/>
        <end position="237"/>
    </location>
</feature>
<keyword evidence="1 4" id="KW-0732">Signal</keyword>
<dbReference type="Gene3D" id="1.10.10.1870">
    <property type="entry name" value="ShTK domain-like"/>
    <property type="match status" value="1"/>
</dbReference>
<dbReference type="SMART" id="SM00254">
    <property type="entry name" value="ShKT"/>
    <property type="match status" value="3"/>
</dbReference>
<feature type="chain" id="PRO_5040510682" description="ShKT domain-containing protein" evidence="4">
    <location>
        <begin position="18"/>
        <end position="238"/>
    </location>
</feature>
<sequence>MKFFLVFFISLVAVTSAAETCQSGTTTAPCDSTLPCPSGYTCDSTGSCCLTSNIVSETTSTTTKTTTKSATTKKSSTTCHDKLNPVTGVSDCLKRANLCSDSAYYDVMTVQCPKTCGRCSSLSTSSKGLTGSCVDLKNPNTGISDCPRLKYLCSINSYKSLMIKQCPKTCGFCNSSASSSSSSSSSEENSNETETSCLDKINKSTGISDCSIRQNLCHNAIYRDLMKTQCPKTCGYCN</sequence>
<comment type="caution">
    <text evidence="6">The sequence shown here is derived from an EMBL/GenBank/DDBJ whole genome shotgun (WGS) entry which is preliminary data.</text>
</comment>
<evidence type="ECO:0000256" key="1">
    <source>
        <dbReference type="ARBA" id="ARBA00022729"/>
    </source>
</evidence>
<feature type="domain" description="ShKT" evidence="5">
    <location>
        <begin position="133"/>
        <end position="173"/>
    </location>
</feature>
<evidence type="ECO:0000313" key="7">
    <source>
        <dbReference type="Proteomes" id="UP001152747"/>
    </source>
</evidence>
<keyword evidence="7" id="KW-1185">Reference proteome</keyword>
<comment type="caution">
    <text evidence="3">Lacks conserved residue(s) required for the propagation of feature annotation.</text>
</comment>
<dbReference type="AlphaFoldDB" id="A0A9P1I7N4"/>
<dbReference type="PANTHER" id="PTHR46219">
    <property type="entry name" value="PROTEIN CBG11138"/>
    <property type="match status" value="1"/>
</dbReference>
<organism evidence="6 7">
    <name type="scientific">Caenorhabditis angaria</name>
    <dbReference type="NCBI Taxonomy" id="860376"/>
    <lineage>
        <taxon>Eukaryota</taxon>
        <taxon>Metazoa</taxon>
        <taxon>Ecdysozoa</taxon>
        <taxon>Nematoda</taxon>
        <taxon>Chromadorea</taxon>
        <taxon>Rhabditida</taxon>
        <taxon>Rhabditina</taxon>
        <taxon>Rhabditomorpha</taxon>
        <taxon>Rhabditoidea</taxon>
        <taxon>Rhabditidae</taxon>
        <taxon>Peloderinae</taxon>
        <taxon>Caenorhabditis</taxon>
    </lineage>
</organism>
<evidence type="ECO:0000313" key="6">
    <source>
        <dbReference type="EMBL" id="CAI5439711.1"/>
    </source>
</evidence>
<name>A0A9P1I7N4_9PELO</name>
<reference evidence="6" key="1">
    <citation type="submission" date="2022-11" db="EMBL/GenBank/DDBJ databases">
        <authorList>
            <person name="Kikuchi T."/>
        </authorList>
    </citation>
    <scope>NUCLEOTIDE SEQUENCE</scope>
    <source>
        <strain evidence="6">PS1010</strain>
    </source>
</reference>
<evidence type="ECO:0000256" key="3">
    <source>
        <dbReference type="PROSITE-ProRule" id="PRU01005"/>
    </source>
</evidence>
<evidence type="ECO:0000256" key="4">
    <source>
        <dbReference type="SAM" id="SignalP"/>
    </source>
</evidence>
<dbReference type="PANTHER" id="PTHR46219:SF5">
    <property type="entry name" value="SHKT DOMAIN-CONTAINING PROTEIN"/>
    <property type="match status" value="1"/>
</dbReference>
<keyword evidence="2" id="KW-1015">Disulfide bond</keyword>
<gene>
    <name evidence="6" type="ORF">CAMP_LOCUS2348</name>
</gene>
<dbReference type="Gene3D" id="1.10.10.1940">
    <property type="match status" value="2"/>
</dbReference>
<dbReference type="FunFam" id="1.10.10.1940:FF:000002">
    <property type="entry name" value="PHAryngeal gland Toxin-related"/>
    <property type="match status" value="3"/>
</dbReference>
<protein>
    <recommendedName>
        <fullName evidence="5">ShKT domain-containing protein</fullName>
    </recommendedName>
</protein>
<dbReference type="Pfam" id="PF01549">
    <property type="entry name" value="ShK"/>
    <property type="match status" value="3"/>
</dbReference>
<dbReference type="Proteomes" id="UP001152747">
    <property type="component" value="Unassembled WGS sequence"/>
</dbReference>
<evidence type="ECO:0000256" key="2">
    <source>
        <dbReference type="ARBA" id="ARBA00023157"/>
    </source>
</evidence>
<dbReference type="InterPro" id="IPR003582">
    <property type="entry name" value="ShKT_dom"/>
</dbReference>
<dbReference type="EMBL" id="CANHGI010000001">
    <property type="protein sequence ID" value="CAI5439711.1"/>
    <property type="molecule type" value="Genomic_DNA"/>
</dbReference>
<evidence type="ECO:0000259" key="5">
    <source>
        <dbReference type="PROSITE" id="PS51670"/>
    </source>
</evidence>
<feature type="signal peptide" evidence="4">
    <location>
        <begin position="1"/>
        <end position="17"/>
    </location>
</feature>
<accession>A0A9P1I7N4</accession>
<dbReference type="PROSITE" id="PS51670">
    <property type="entry name" value="SHKT"/>
    <property type="match status" value="2"/>
</dbReference>